<reference evidence="1 2" key="1">
    <citation type="journal article" date="2015" name="Sci. Rep.">
        <title>The genome of Leishmania panamensis: insights into genomics of the L. (Viannia) subgenus.</title>
        <authorList>
            <person name="Llanes A."/>
            <person name="Restrepo C.M."/>
            <person name="Vecchio G.D."/>
            <person name="Anguizola F.J."/>
            <person name="Lleonart R."/>
        </authorList>
    </citation>
    <scope>NUCLEOTIDE SEQUENCE [LARGE SCALE GENOMIC DNA]</scope>
    <source>
        <strain evidence="1 2">MHOM/PA/94/PSC-1</strain>
    </source>
</reference>
<dbReference type="GeneID" id="22578125"/>
<evidence type="ECO:0000313" key="1">
    <source>
        <dbReference type="EMBL" id="AIO01265.1"/>
    </source>
</evidence>
<gene>
    <name evidence="1" type="ORF">LPMP_323840</name>
</gene>
<dbReference type="KEGG" id="lpan:LPMP_323840"/>
<dbReference type="OrthoDB" id="277341at2759"/>
<name>A0A088S148_LEIPA</name>
<organism evidence="1 2">
    <name type="scientific">Leishmania panamensis</name>
    <dbReference type="NCBI Taxonomy" id="5679"/>
    <lineage>
        <taxon>Eukaryota</taxon>
        <taxon>Discoba</taxon>
        <taxon>Euglenozoa</taxon>
        <taxon>Kinetoplastea</taxon>
        <taxon>Metakinetoplastina</taxon>
        <taxon>Trypanosomatida</taxon>
        <taxon>Trypanosomatidae</taxon>
        <taxon>Leishmaniinae</taxon>
        <taxon>Leishmania</taxon>
        <taxon>Leishmania guyanensis species complex</taxon>
    </lineage>
</organism>
<dbReference type="EMBL" id="CP009401">
    <property type="protein sequence ID" value="AIO01265.1"/>
    <property type="molecule type" value="Genomic_DNA"/>
</dbReference>
<dbReference type="Proteomes" id="UP000063063">
    <property type="component" value="Chromosome 32"/>
</dbReference>
<dbReference type="VEuPathDB" id="TriTrypDB:LPAL13_320045700"/>
<proteinExistence type="predicted"/>
<dbReference type="VEuPathDB" id="TriTrypDB:LPMP_323840"/>
<protein>
    <submittedName>
        <fullName evidence="1">Uncharacterized protein</fullName>
    </submittedName>
</protein>
<keyword evidence="2" id="KW-1185">Reference proteome</keyword>
<evidence type="ECO:0000313" key="2">
    <source>
        <dbReference type="Proteomes" id="UP000063063"/>
    </source>
</evidence>
<dbReference type="eggNOG" id="ENOG502S23R">
    <property type="taxonomic scope" value="Eukaryota"/>
</dbReference>
<dbReference type="RefSeq" id="XP_010702065.1">
    <property type="nucleotide sequence ID" value="XM_010703763.1"/>
</dbReference>
<accession>A0A088S148</accession>
<sequence>MVSKTRKQRQKKKATMQANGGVLPLVVPSVPKSVHLKKTRPSMKGKMKIRLGLESPIDIYNGFDERKGVLWRCPSCGKECRVVGFCVDCASGVKSKTHTGQLMRRASTKKDSVQTRAPKLRIKAKSKTMKLKGKR</sequence>
<dbReference type="AlphaFoldDB" id="A0A088S148"/>